<evidence type="ECO:0000313" key="1">
    <source>
        <dbReference type="EMBL" id="QBO35396.1"/>
    </source>
</evidence>
<dbReference type="KEGG" id="wei:EQG49_02405"/>
<organism evidence="1 2">
    <name type="scientific">Periweissella cryptocerci</name>
    <dbReference type="NCBI Taxonomy" id="2506420"/>
    <lineage>
        <taxon>Bacteria</taxon>
        <taxon>Bacillati</taxon>
        <taxon>Bacillota</taxon>
        <taxon>Bacilli</taxon>
        <taxon>Lactobacillales</taxon>
        <taxon>Lactobacillaceae</taxon>
        <taxon>Periweissella</taxon>
    </lineage>
</organism>
<evidence type="ECO:0000313" key="2">
    <source>
        <dbReference type="Proteomes" id="UP000292886"/>
    </source>
</evidence>
<dbReference type="Proteomes" id="UP000292886">
    <property type="component" value="Chromosome"/>
</dbReference>
<dbReference type="EMBL" id="CP037940">
    <property type="protein sequence ID" value="QBO35396.1"/>
    <property type="molecule type" value="Genomic_DNA"/>
</dbReference>
<reference evidence="2" key="1">
    <citation type="submission" date="2019-03" db="EMBL/GenBank/DDBJ databases">
        <title>Weissella sp. 26KH-42 Genome sequencing.</title>
        <authorList>
            <person name="Heo J."/>
            <person name="Kim S.-J."/>
            <person name="Kim J.-S."/>
            <person name="Hong S.-B."/>
            <person name="Kwon S.-W."/>
        </authorList>
    </citation>
    <scope>NUCLEOTIDE SEQUENCE [LARGE SCALE GENOMIC DNA]</scope>
    <source>
        <strain evidence="2">26KH-42</strain>
    </source>
</reference>
<sequence>MMIKKVGVIGHPDGADWIVGRDNVARIKKVTNSPYFWSIEVYFETGEKLTIPYNSAIFLEVNDER</sequence>
<name>A0A4P6YRZ0_9LACO</name>
<accession>A0A4P6YRZ0</accession>
<keyword evidence="2" id="KW-1185">Reference proteome</keyword>
<dbReference type="AlphaFoldDB" id="A0A4P6YRZ0"/>
<proteinExistence type="predicted"/>
<gene>
    <name evidence="1" type="ORF">EQG49_02405</name>
</gene>
<dbReference type="RefSeq" id="WP_133362476.1">
    <property type="nucleotide sequence ID" value="NZ_CP037940.1"/>
</dbReference>
<protein>
    <submittedName>
        <fullName evidence="1">Uncharacterized protein</fullName>
    </submittedName>
</protein>